<reference evidence="3" key="2">
    <citation type="journal article" date="2021" name="PeerJ">
        <title>Extensive microbial diversity within the chicken gut microbiome revealed by metagenomics and culture.</title>
        <authorList>
            <person name="Gilroy R."/>
            <person name="Ravi A."/>
            <person name="Getino M."/>
            <person name="Pursley I."/>
            <person name="Horton D.L."/>
            <person name="Alikhan N.F."/>
            <person name="Baker D."/>
            <person name="Gharbi K."/>
            <person name="Hall N."/>
            <person name="Watson M."/>
            <person name="Adriaenssens E.M."/>
            <person name="Foster-Nyarko E."/>
            <person name="Jarju S."/>
            <person name="Secka A."/>
            <person name="Antonio M."/>
            <person name="Oren A."/>
            <person name="Chaudhuri R.R."/>
            <person name="La Ragione R."/>
            <person name="Hildebrand F."/>
            <person name="Pallen M.J."/>
        </authorList>
    </citation>
    <scope>NUCLEOTIDE SEQUENCE</scope>
    <source>
        <strain evidence="3">ChiSjej4B22-8148</strain>
    </source>
</reference>
<gene>
    <name evidence="3" type="ORF">IAB31_12335</name>
</gene>
<dbReference type="Proteomes" id="UP000886757">
    <property type="component" value="Unassembled WGS sequence"/>
</dbReference>
<comment type="caution">
    <text evidence="3">The sequence shown here is derived from an EMBL/GenBank/DDBJ whole genome shotgun (WGS) entry which is preliminary data.</text>
</comment>
<dbReference type="EMBL" id="DVGK01000142">
    <property type="protein sequence ID" value="HIR14699.1"/>
    <property type="molecule type" value="Genomic_DNA"/>
</dbReference>
<sequence length="180" mass="19033">MKTQILRGLVTVCVSISIAAGLNGCGSEKEKTDQPQMSGTMETPEANSLEESGREPGENAGASGSALSEAEEPASETAPAQKSFTSFKVTPLKKTVYAVKGVNIRSGAGTDYKILDGAFAGDVLEQTGICDNGWIEISWRGVKAYVDGEYVSDTPPASWETASGQKETFSKVFDRIILQA</sequence>
<name>A0A9D1DA50_9FIRM</name>
<dbReference type="Gene3D" id="2.30.30.40">
    <property type="entry name" value="SH3 Domains"/>
    <property type="match status" value="1"/>
</dbReference>
<protein>
    <submittedName>
        <fullName evidence="3">SH3 domain-containing protein</fullName>
    </submittedName>
</protein>
<dbReference type="AlphaFoldDB" id="A0A9D1DA50"/>
<evidence type="ECO:0000313" key="3">
    <source>
        <dbReference type="EMBL" id="HIR14699.1"/>
    </source>
</evidence>
<feature type="region of interest" description="Disordered" evidence="1">
    <location>
        <begin position="24"/>
        <end position="82"/>
    </location>
</feature>
<dbReference type="PROSITE" id="PS51781">
    <property type="entry name" value="SH3B"/>
    <property type="match status" value="1"/>
</dbReference>
<reference evidence="3" key="1">
    <citation type="submission" date="2020-10" db="EMBL/GenBank/DDBJ databases">
        <authorList>
            <person name="Gilroy R."/>
        </authorList>
    </citation>
    <scope>NUCLEOTIDE SEQUENCE</scope>
    <source>
        <strain evidence="3">ChiSjej4B22-8148</strain>
    </source>
</reference>
<accession>A0A9D1DA50</accession>
<feature type="compositionally biased region" description="Polar residues" evidence="1">
    <location>
        <begin position="34"/>
        <end position="50"/>
    </location>
</feature>
<dbReference type="Pfam" id="PF08239">
    <property type="entry name" value="SH3_3"/>
    <property type="match status" value="1"/>
</dbReference>
<feature type="domain" description="SH3b" evidence="2">
    <location>
        <begin position="91"/>
        <end position="155"/>
    </location>
</feature>
<organism evidence="3 4">
    <name type="scientific">Candidatus Choladousia intestinavium</name>
    <dbReference type="NCBI Taxonomy" id="2840727"/>
    <lineage>
        <taxon>Bacteria</taxon>
        <taxon>Bacillati</taxon>
        <taxon>Bacillota</taxon>
        <taxon>Clostridia</taxon>
        <taxon>Lachnospirales</taxon>
        <taxon>Lachnospiraceae</taxon>
        <taxon>Lachnospiraceae incertae sedis</taxon>
        <taxon>Candidatus Choladousia</taxon>
    </lineage>
</organism>
<evidence type="ECO:0000256" key="1">
    <source>
        <dbReference type="SAM" id="MobiDB-lite"/>
    </source>
</evidence>
<dbReference type="InterPro" id="IPR003646">
    <property type="entry name" value="SH3-like_bac-type"/>
</dbReference>
<dbReference type="SMART" id="SM00287">
    <property type="entry name" value="SH3b"/>
    <property type="match status" value="1"/>
</dbReference>
<evidence type="ECO:0000259" key="2">
    <source>
        <dbReference type="PROSITE" id="PS51781"/>
    </source>
</evidence>
<proteinExistence type="predicted"/>
<evidence type="ECO:0000313" key="4">
    <source>
        <dbReference type="Proteomes" id="UP000886757"/>
    </source>
</evidence>